<organism evidence="16 17">
    <name type="scientific">Tetrahymena thermophila (strain SB210)</name>
    <dbReference type="NCBI Taxonomy" id="312017"/>
    <lineage>
        <taxon>Eukaryota</taxon>
        <taxon>Sar</taxon>
        <taxon>Alveolata</taxon>
        <taxon>Ciliophora</taxon>
        <taxon>Intramacronucleata</taxon>
        <taxon>Oligohymenophorea</taxon>
        <taxon>Hymenostomatida</taxon>
        <taxon>Tetrahymenina</taxon>
        <taxon>Tetrahymenidae</taxon>
        <taxon>Tetrahymena</taxon>
    </lineage>
</organism>
<protein>
    <recommendedName>
        <fullName evidence="3 13">Mevalonate kinase</fullName>
        <shortName evidence="13">MK</shortName>
        <ecNumber evidence="3 13">2.7.1.36</ecNumber>
    </recommendedName>
</protein>
<evidence type="ECO:0000256" key="5">
    <source>
        <dbReference type="ARBA" id="ARBA00022516"/>
    </source>
</evidence>
<evidence type="ECO:0000259" key="14">
    <source>
        <dbReference type="Pfam" id="PF00288"/>
    </source>
</evidence>
<evidence type="ECO:0000256" key="4">
    <source>
        <dbReference type="ARBA" id="ARBA00022490"/>
    </source>
</evidence>
<dbReference type="AlphaFoldDB" id="Q22HD5"/>
<evidence type="ECO:0000256" key="9">
    <source>
        <dbReference type="ARBA" id="ARBA00022840"/>
    </source>
</evidence>
<dbReference type="InterPro" id="IPR036554">
    <property type="entry name" value="GHMP_kinase_C_sf"/>
</dbReference>
<accession>Q22HD5</accession>
<dbReference type="EC" id="2.7.1.36" evidence="3 13"/>
<dbReference type="STRING" id="312017.Q22HD5"/>
<keyword evidence="17" id="KW-1185">Reference proteome</keyword>
<dbReference type="GO" id="GO:0016126">
    <property type="term" value="P:sterol biosynthetic process"/>
    <property type="evidence" value="ECO:0007669"/>
    <property type="project" value="UniProtKB-KW"/>
</dbReference>
<evidence type="ECO:0000256" key="3">
    <source>
        <dbReference type="ARBA" id="ARBA00012103"/>
    </source>
</evidence>
<evidence type="ECO:0000256" key="7">
    <source>
        <dbReference type="ARBA" id="ARBA00022741"/>
    </source>
</evidence>
<dbReference type="InterPro" id="IPR014721">
    <property type="entry name" value="Ribsml_uS5_D2-typ_fold_subgr"/>
</dbReference>
<dbReference type="PANTHER" id="PTHR43290:SF2">
    <property type="entry name" value="MEVALONATE KINASE"/>
    <property type="match status" value="1"/>
</dbReference>
<keyword evidence="13" id="KW-1207">Sterol metabolism</keyword>
<dbReference type="Pfam" id="PF08544">
    <property type="entry name" value="GHMP_kinases_C"/>
    <property type="match status" value="1"/>
</dbReference>
<evidence type="ECO:0000256" key="2">
    <source>
        <dbReference type="ARBA" id="ARBA00006495"/>
    </source>
</evidence>
<keyword evidence="10" id="KW-0460">Magnesium</keyword>
<keyword evidence="6 13" id="KW-0808">Transferase</keyword>
<comment type="catalytic activity">
    <reaction evidence="13">
        <text>(R)-mevalonate + ATP = (R)-5-phosphomevalonate + ADP + H(+)</text>
        <dbReference type="Rhea" id="RHEA:17065"/>
        <dbReference type="ChEBI" id="CHEBI:15378"/>
        <dbReference type="ChEBI" id="CHEBI:30616"/>
        <dbReference type="ChEBI" id="CHEBI:36464"/>
        <dbReference type="ChEBI" id="CHEBI:58146"/>
        <dbReference type="ChEBI" id="CHEBI:456216"/>
        <dbReference type="EC" id="2.7.1.36"/>
    </reaction>
</comment>
<dbReference type="EMBL" id="GG662588">
    <property type="protein sequence ID" value="EAR84766.3"/>
    <property type="molecule type" value="Genomic_DNA"/>
</dbReference>
<dbReference type="InterPro" id="IPR020568">
    <property type="entry name" value="Ribosomal_Su5_D2-typ_SF"/>
</dbReference>
<dbReference type="KEGG" id="tet:TTHERM_00637680"/>
<evidence type="ECO:0000313" key="16">
    <source>
        <dbReference type="EMBL" id="EAR84766.3"/>
    </source>
</evidence>
<feature type="domain" description="GHMP kinase C-terminal" evidence="15">
    <location>
        <begin position="298"/>
        <end position="365"/>
    </location>
</feature>
<evidence type="ECO:0000256" key="10">
    <source>
        <dbReference type="ARBA" id="ARBA00022842"/>
    </source>
</evidence>
<dbReference type="GO" id="GO:0005524">
    <property type="term" value="F:ATP binding"/>
    <property type="evidence" value="ECO:0007669"/>
    <property type="project" value="UniProtKB-KW"/>
</dbReference>
<evidence type="ECO:0000256" key="13">
    <source>
        <dbReference type="RuleBase" id="RU363087"/>
    </source>
</evidence>
<keyword evidence="8 13" id="KW-0418">Kinase</keyword>
<keyword evidence="13" id="KW-0752">Steroid biosynthesis</keyword>
<dbReference type="Proteomes" id="UP000009168">
    <property type="component" value="Unassembled WGS sequence"/>
</dbReference>
<feature type="domain" description="GHMP kinase N-terminal" evidence="14">
    <location>
        <begin position="131"/>
        <end position="221"/>
    </location>
</feature>
<dbReference type="InParanoid" id="Q22HD5"/>
<keyword evidence="13" id="KW-0756">Sterol biosynthesis</keyword>
<dbReference type="Gene3D" id="3.30.70.890">
    <property type="entry name" value="GHMP kinase, C-terminal domain"/>
    <property type="match status" value="1"/>
</dbReference>
<dbReference type="Pfam" id="PF00288">
    <property type="entry name" value="GHMP_kinases_N"/>
    <property type="match status" value="1"/>
</dbReference>
<evidence type="ECO:0000256" key="6">
    <source>
        <dbReference type="ARBA" id="ARBA00022679"/>
    </source>
</evidence>
<keyword evidence="5 13" id="KW-0444">Lipid biosynthesis</keyword>
<dbReference type="InterPro" id="IPR006204">
    <property type="entry name" value="GHMP_kinase_N_dom"/>
</dbReference>
<keyword evidence="4 13" id="KW-0963">Cytoplasm</keyword>
<dbReference type="SUPFAM" id="SSF55060">
    <property type="entry name" value="GHMP Kinase, C-terminal domain"/>
    <property type="match status" value="1"/>
</dbReference>
<dbReference type="InterPro" id="IPR013750">
    <property type="entry name" value="GHMP_kinase_C_dom"/>
</dbReference>
<dbReference type="PANTHER" id="PTHR43290">
    <property type="entry name" value="MEVALONATE KINASE"/>
    <property type="match status" value="1"/>
</dbReference>
<evidence type="ECO:0000256" key="11">
    <source>
        <dbReference type="ARBA" id="ARBA00023098"/>
    </source>
</evidence>
<evidence type="ECO:0000256" key="12">
    <source>
        <dbReference type="ARBA" id="ARBA00029438"/>
    </source>
</evidence>
<evidence type="ECO:0000256" key="1">
    <source>
        <dbReference type="ARBA" id="ARBA00004496"/>
    </source>
</evidence>
<comment type="similarity">
    <text evidence="2 13">Belongs to the GHMP kinase family. Mevalonate kinase subfamily.</text>
</comment>
<dbReference type="GO" id="GO:0004496">
    <property type="term" value="F:mevalonate kinase activity"/>
    <property type="evidence" value="ECO:0007669"/>
    <property type="project" value="UniProtKB-EC"/>
</dbReference>
<evidence type="ECO:0000259" key="15">
    <source>
        <dbReference type="Pfam" id="PF08544"/>
    </source>
</evidence>
<keyword evidence="13" id="KW-0753">Steroid metabolism</keyword>
<dbReference type="GO" id="GO:0019287">
    <property type="term" value="P:isopentenyl diphosphate biosynthetic process, mevalonate pathway"/>
    <property type="evidence" value="ECO:0007669"/>
    <property type="project" value="UniProtKB-UniPathway"/>
</dbReference>
<proteinExistence type="inferred from homology"/>
<dbReference type="OrthoDB" id="1652964at2759"/>
<sequence length="391" mass="44528">MEGNKDLIFYYSAPGKAIISGEHSVVYYKNALVMALDLRTYCKLTLSKKQNDSSIDHTFIIENNQDSRSLIQITDIQLKQLLEYLITLKEEIDFSTLQKQFPLVEEKDLILSYLFLSVFMEIYGRDKSIEDTINAFDQKISKNNLIKINLHSTLPISKGLGSSASYFTALSASLTKMFMHLLEVKELSEGYLKFVNKIAFNFEKIYHGTPSGIDNYIATYGNLLVFNKNYTNSLQIGKLPYKIFLIDSQVEKSTKKAVGRVREIYDDESIGKIGKQTIDMIGDVTDNIIKVFNQNNFDKSQFENLIRINQSLLRLLDLSHSSIEDIMSICMKYEIAAKITGAGQGGNCIAFVPETYNQSREREFIQELESHGYQIIFATLSQQGVKEETTI</sequence>
<keyword evidence="9 13" id="KW-0067">ATP-binding</keyword>
<gene>
    <name evidence="16" type="ORF">TTHERM_00637680</name>
</gene>
<dbReference type="HOGENOM" id="CLU_704935_0_0_1"/>
<dbReference type="PRINTS" id="PR00959">
    <property type="entry name" value="MEVGALKINASE"/>
</dbReference>
<comment type="pathway">
    <text evidence="12 13">Isoprenoid biosynthesis; isopentenyl diphosphate biosynthesis via mevalonate pathway; isopentenyl diphosphate from (R)-mevalonate: step 1/3.</text>
</comment>
<dbReference type="UniPathway" id="UPA00057">
    <property type="reaction ID" value="UER00098"/>
</dbReference>
<dbReference type="NCBIfam" id="TIGR00549">
    <property type="entry name" value="mevalon_kin"/>
    <property type="match status" value="1"/>
</dbReference>
<dbReference type="PROSITE" id="PS00627">
    <property type="entry name" value="GHMP_KINASES_ATP"/>
    <property type="match status" value="1"/>
</dbReference>
<dbReference type="InterPro" id="IPR006205">
    <property type="entry name" value="Mev_gal_kin"/>
</dbReference>
<dbReference type="RefSeq" id="XP_001032429.3">
    <property type="nucleotide sequence ID" value="XM_001032429.3"/>
</dbReference>
<dbReference type="SUPFAM" id="SSF54211">
    <property type="entry name" value="Ribosomal protein S5 domain 2-like"/>
    <property type="match status" value="1"/>
</dbReference>
<dbReference type="GeneID" id="7832847"/>
<reference evidence="17" key="1">
    <citation type="journal article" date="2006" name="PLoS Biol.">
        <title>Macronuclear genome sequence of the ciliate Tetrahymena thermophila, a model eukaryote.</title>
        <authorList>
            <person name="Eisen J.A."/>
            <person name="Coyne R.S."/>
            <person name="Wu M."/>
            <person name="Wu D."/>
            <person name="Thiagarajan M."/>
            <person name="Wortman J.R."/>
            <person name="Badger J.H."/>
            <person name="Ren Q."/>
            <person name="Amedeo P."/>
            <person name="Jones K.M."/>
            <person name="Tallon L.J."/>
            <person name="Delcher A.L."/>
            <person name="Salzberg S.L."/>
            <person name="Silva J.C."/>
            <person name="Haas B.J."/>
            <person name="Majoros W.H."/>
            <person name="Farzad M."/>
            <person name="Carlton J.M."/>
            <person name="Smith R.K. Jr."/>
            <person name="Garg J."/>
            <person name="Pearlman R.E."/>
            <person name="Karrer K.M."/>
            <person name="Sun L."/>
            <person name="Manning G."/>
            <person name="Elde N.C."/>
            <person name="Turkewitz A.P."/>
            <person name="Asai D.J."/>
            <person name="Wilkes D.E."/>
            <person name="Wang Y."/>
            <person name="Cai H."/>
            <person name="Collins K."/>
            <person name="Stewart B.A."/>
            <person name="Lee S.R."/>
            <person name="Wilamowska K."/>
            <person name="Weinberg Z."/>
            <person name="Ruzzo W.L."/>
            <person name="Wloga D."/>
            <person name="Gaertig J."/>
            <person name="Frankel J."/>
            <person name="Tsao C.-C."/>
            <person name="Gorovsky M.A."/>
            <person name="Keeling P.J."/>
            <person name="Waller R.F."/>
            <person name="Patron N.J."/>
            <person name="Cherry J.M."/>
            <person name="Stover N.A."/>
            <person name="Krieger C.J."/>
            <person name="del Toro C."/>
            <person name="Ryder H.F."/>
            <person name="Williamson S.C."/>
            <person name="Barbeau R.A."/>
            <person name="Hamilton E.P."/>
            <person name="Orias E."/>
        </authorList>
    </citation>
    <scope>NUCLEOTIDE SEQUENCE [LARGE SCALE GENOMIC DNA]</scope>
    <source>
        <strain evidence="17">SB210</strain>
    </source>
</reference>
<keyword evidence="11 13" id="KW-0443">Lipid metabolism</keyword>
<dbReference type="InterPro" id="IPR006203">
    <property type="entry name" value="GHMP_knse_ATP-bd_CS"/>
</dbReference>
<dbReference type="GO" id="GO:0005829">
    <property type="term" value="C:cytosol"/>
    <property type="evidence" value="ECO:0007669"/>
    <property type="project" value="TreeGrafter"/>
</dbReference>
<dbReference type="Gene3D" id="3.30.230.10">
    <property type="match status" value="1"/>
</dbReference>
<dbReference type="eggNOG" id="KOG1511">
    <property type="taxonomic scope" value="Eukaryota"/>
</dbReference>
<evidence type="ECO:0000313" key="17">
    <source>
        <dbReference type="Proteomes" id="UP000009168"/>
    </source>
</evidence>
<name>Q22HD5_TETTS</name>
<evidence type="ECO:0000256" key="8">
    <source>
        <dbReference type="ARBA" id="ARBA00022777"/>
    </source>
</evidence>
<comment type="subcellular location">
    <subcellularLocation>
        <location evidence="1 13">Cytoplasm</location>
    </subcellularLocation>
</comment>
<keyword evidence="7 13" id="KW-0547">Nucleotide-binding</keyword>